<dbReference type="PATRIC" id="fig|106592.7.peg.6627"/>
<dbReference type="InterPro" id="IPR029033">
    <property type="entry name" value="His_PPase_superfam"/>
</dbReference>
<dbReference type="Gene3D" id="3.40.50.1240">
    <property type="entry name" value="Phosphoglycerate mutase-like"/>
    <property type="match status" value="1"/>
</dbReference>
<dbReference type="PANTHER" id="PTHR47623:SF1">
    <property type="entry name" value="OS09G0287300 PROTEIN"/>
    <property type="match status" value="1"/>
</dbReference>
<dbReference type="Proteomes" id="UP000037425">
    <property type="component" value="Unassembled WGS sequence"/>
</dbReference>
<sequence>MAEDHRAKTYRLMLLRHAKSAWPEGVPDHDRPLGDRGRKAAPLVGAYMERKGLIPGLALVSTARRARETWALVKDNLPPPIPARETRDIYEVAAPAILTAIRAVDPAIGNLLVVGHNPGMEDLAHLIAGSGRQEALARMREKFPTAALAVFEFDGSSWEDLASGGCRLVDFVTPRQLA</sequence>
<organism evidence="1 2">
    <name type="scientific">Ensifer adhaerens</name>
    <name type="common">Sinorhizobium morelense</name>
    <dbReference type="NCBI Taxonomy" id="106592"/>
    <lineage>
        <taxon>Bacteria</taxon>
        <taxon>Pseudomonadati</taxon>
        <taxon>Pseudomonadota</taxon>
        <taxon>Alphaproteobacteria</taxon>
        <taxon>Hyphomicrobiales</taxon>
        <taxon>Rhizobiaceae</taxon>
        <taxon>Sinorhizobium/Ensifer group</taxon>
        <taxon>Ensifer</taxon>
    </lineage>
</organism>
<evidence type="ECO:0008006" key="3">
    <source>
        <dbReference type="Google" id="ProtNLM"/>
    </source>
</evidence>
<protein>
    <recommendedName>
        <fullName evidence="3">Phosphohistidine phosphatase</fullName>
    </recommendedName>
</protein>
<dbReference type="RefSeq" id="WP_053249166.1">
    <property type="nucleotide sequence ID" value="NZ_LGAP01000006.1"/>
</dbReference>
<dbReference type="CDD" id="cd07067">
    <property type="entry name" value="HP_PGM_like"/>
    <property type="match status" value="1"/>
</dbReference>
<proteinExistence type="predicted"/>
<accession>A0A0L8BW80</accession>
<dbReference type="InterPro" id="IPR013078">
    <property type="entry name" value="His_Pase_superF_clade-1"/>
</dbReference>
<dbReference type="PANTHER" id="PTHR47623">
    <property type="entry name" value="OS09G0287300 PROTEIN"/>
    <property type="match status" value="1"/>
</dbReference>
<reference evidence="2" key="1">
    <citation type="submission" date="2015-07" db="EMBL/GenBank/DDBJ databases">
        <title>Whole genome sequence of an Ensifer adhaerens strain isolated from a cave pool in the Wind Cave National Park.</title>
        <authorList>
            <person name="Eng W.W.H."/>
            <person name="Gan H.M."/>
            <person name="Barton H.A."/>
            <person name="Savka M.A."/>
        </authorList>
    </citation>
    <scope>NUCLEOTIDE SEQUENCE [LARGE SCALE GENOMIC DNA]</scope>
    <source>
        <strain evidence="2">SD006</strain>
    </source>
</reference>
<dbReference type="EMBL" id="LGAP01000006">
    <property type="protein sequence ID" value="KOF18825.1"/>
    <property type="molecule type" value="Genomic_DNA"/>
</dbReference>
<dbReference type="AlphaFoldDB" id="A0A0L8BW80"/>
<dbReference type="SUPFAM" id="SSF53254">
    <property type="entry name" value="Phosphoglycerate mutase-like"/>
    <property type="match status" value="1"/>
</dbReference>
<dbReference type="OrthoDB" id="9810154at2"/>
<evidence type="ECO:0000313" key="2">
    <source>
        <dbReference type="Proteomes" id="UP000037425"/>
    </source>
</evidence>
<comment type="caution">
    <text evidence="1">The sequence shown here is derived from an EMBL/GenBank/DDBJ whole genome shotgun (WGS) entry which is preliminary data.</text>
</comment>
<name>A0A0L8BW80_ENSAD</name>
<gene>
    <name evidence="1" type="ORF">AC244_12540</name>
</gene>
<dbReference type="Pfam" id="PF00300">
    <property type="entry name" value="His_Phos_1"/>
    <property type="match status" value="1"/>
</dbReference>
<evidence type="ECO:0000313" key="1">
    <source>
        <dbReference type="EMBL" id="KOF18825.1"/>
    </source>
</evidence>
<dbReference type="SMART" id="SM00855">
    <property type="entry name" value="PGAM"/>
    <property type="match status" value="1"/>
</dbReference>